<dbReference type="CDD" id="cd06225">
    <property type="entry name" value="HAMP"/>
    <property type="match status" value="1"/>
</dbReference>
<dbReference type="PROSITE" id="PS50885">
    <property type="entry name" value="HAMP"/>
    <property type="match status" value="1"/>
</dbReference>
<evidence type="ECO:0000259" key="7">
    <source>
        <dbReference type="PROSITE" id="PS50885"/>
    </source>
</evidence>
<dbReference type="GO" id="GO:0007165">
    <property type="term" value="P:signal transduction"/>
    <property type="evidence" value="ECO:0007669"/>
    <property type="project" value="UniProtKB-KW"/>
</dbReference>
<feature type="coiled-coil region" evidence="4">
    <location>
        <begin position="508"/>
        <end position="535"/>
    </location>
</feature>
<dbReference type="PROSITE" id="PS50111">
    <property type="entry name" value="CHEMOTAXIS_TRANSDUC_2"/>
    <property type="match status" value="1"/>
</dbReference>
<keyword evidence="5" id="KW-0472">Membrane</keyword>
<comment type="caution">
    <text evidence="8">The sequence shown here is derived from an EMBL/GenBank/DDBJ whole genome shotgun (WGS) entry which is preliminary data.</text>
</comment>
<dbReference type="AlphaFoldDB" id="A0A2W4Y965"/>
<dbReference type="PANTHER" id="PTHR32089:SF120">
    <property type="entry name" value="METHYL-ACCEPTING CHEMOTAXIS PROTEIN TLPQ"/>
    <property type="match status" value="1"/>
</dbReference>
<proteinExistence type="inferred from homology"/>
<evidence type="ECO:0000259" key="6">
    <source>
        <dbReference type="PROSITE" id="PS50111"/>
    </source>
</evidence>
<evidence type="ECO:0000256" key="1">
    <source>
        <dbReference type="ARBA" id="ARBA00023224"/>
    </source>
</evidence>
<organism evidence="8 9">
    <name type="scientific">Pseudanabaena frigida</name>
    <dbReference type="NCBI Taxonomy" id="945775"/>
    <lineage>
        <taxon>Bacteria</taxon>
        <taxon>Bacillati</taxon>
        <taxon>Cyanobacteriota</taxon>
        <taxon>Cyanophyceae</taxon>
        <taxon>Pseudanabaenales</taxon>
        <taxon>Pseudanabaenaceae</taxon>
        <taxon>Pseudanabaena</taxon>
    </lineage>
</organism>
<keyword evidence="1 3" id="KW-0807">Transducer</keyword>
<dbReference type="InterPro" id="IPR004090">
    <property type="entry name" value="Chemotax_Me-accpt_rcpt"/>
</dbReference>
<dbReference type="Proteomes" id="UP000249467">
    <property type="component" value="Unassembled WGS sequence"/>
</dbReference>
<dbReference type="SUPFAM" id="SSF58104">
    <property type="entry name" value="Methyl-accepting chemotaxis protein (MCP) signaling domain"/>
    <property type="match status" value="1"/>
</dbReference>
<keyword evidence="5" id="KW-0812">Transmembrane</keyword>
<dbReference type="Gene3D" id="1.10.287.950">
    <property type="entry name" value="Methyl-accepting chemotaxis protein"/>
    <property type="match status" value="1"/>
</dbReference>
<dbReference type="InterPro" id="IPR003660">
    <property type="entry name" value="HAMP_dom"/>
</dbReference>
<accession>A0A2W4Y965</accession>
<dbReference type="PANTHER" id="PTHR32089">
    <property type="entry name" value="METHYL-ACCEPTING CHEMOTAXIS PROTEIN MCPB"/>
    <property type="match status" value="1"/>
</dbReference>
<keyword evidence="5" id="KW-1133">Transmembrane helix</keyword>
<dbReference type="SMART" id="SM00304">
    <property type="entry name" value="HAMP"/>
    <property type="match status" value="1"/>
</dbReference>
<evidence type="ECO:0000256" key="2">
    <source>
        <dbReference type="ARBA" id="ARBA00029447"/>
    </source>
</evidence>
<evidence type="ECO:0000313" key="8">
    <source>
        <dbReference type="EMBL" id="PZO43505.1"/>
    </source>
</evidence>
<gene>
    <name evidence="8" type="ORF">DCF19_06105</name>
</gene>
<feature type="transmembrane region" description="Helical" evidence="5">
    <location>
        <begin position="176"/>
        <end position="204"/>
    </location>
</feature>
<dbReference type="EMBL" id="QBML01000005">
    <property type="protein sequence ID" value="PZO43505.1"/>
    <property type="molecule type" value="Genomic_DNA"/>
</dbReference>
<evidence type="ECO:0000256" key="4">
    <source>
        <dbReference type="SAM" id="Coils"/>
    </source>
</evidence>
<dbReference type="GO" id="GO:0016020">
    <property type="term" value="C:membrane"/>
    <property type="evidence" value="ECO:0007669"/>
    <property type="project" value="InterPro"/>
</dbReference>
<keyword evidence="4" id="KW-0175">Coiled coil</keyword>
<dbReference type="GO" id="GO:0006935">
    <property type="term" value="P:chemotaxis"/>
    <property type="evidence" value="ECO:0007669"/>
    <property type="project" value="InterPro"/>
</dbReference>
<name>A0A2W4Y965_9CYAN</name>
<dbReference type="Pfam" id="PF00015">
    <property type="entry name" value="MCPsignal"/>
    <property type="match status" value="1"/>
</dbReference>
<dbReference type="InterPro" id="IPR004089">
    <property type="entry name" value="MCPsignal_dom"/>
</dbReference>
<feature type="transmembrane region" description="Helical" evidence="5">
    <location>
        <begin position="6"/>
        <end position="28"/>
    </location>
</feature>
<dbReference type="PRINTS" id="PR00260">
    <property type="entry name" value="CHEMTRNSDUCR"/>
</dbReference>
<dbReference type="SMART" id="SM00283">
    <property type="entry name" value="MA"/>
    <property type="match status" value="1"/>
</dbReference>
<dbReference type="Pfam" id="PF00672">
    <property type="entry name" value="HAMP"/>
    <property type="match status" value="1"/>
</dbReference>
<sequence>MLNNITTRIIVGFSLPIVFLIVLGSMLFSSVDRLVKLQIDSKEVAENVRQVNAYAYDVTRMIASIRGYALYPKDAYYRGTYDAGKTDMLRQKQDLEKVVDPKTKEAINNLIEIGDDYERVSETVFPLVDADKINEAKQAILIPRVAKLDGAYVNIRTILLGRLNSNLQEADSAKQFATLVIVLGTLLAMVGTLLSALWVAALAVPIRRELPRVVQAAERIAEGDLQQSIELNNDGSEVGKLMSAFHHMSKKLNALILQMQKSGIQISTSSTQIAAAGKELEATVVEQLASTNEVSATSQQIAATSKELVRLMEQVAMMSQSTATAAGASQTDLNRMESVMRQLVDATTSIATRLGVMNEKANNINSVVTTINKVADQTNLLSLNAAIEAEKAGEYGAGFAVVAREIRRLADQTAVATLEIAQMIKEMQSAVSTGVMEMDKFSKSVVDSVADVSKISGQVAQVIEQVQGLTPRFERVSQSIEEQSQGAQQISEAMGQLSEASQQTVDSLRETNSAVERLDEAANGLRLEIAQFKTA</sequence>
<comment type="similarity">
    <text evidence="2">Belongs to the methyl-accepting chemotaxis (MCP) protein family.</text>
</comment>
<reference evidence="8 9" key="2">
    <citation type="submission" date="2018-06" db="EMBL/GenBank/DDBJ databases">
        <title>Metagenomic assembly of (sub)arctic Cyanobacteria and their associated microbiome from non-axenic cultures.</title>
        <authorList>
            <person name="Baurain D."/>
        </authorList>
    </citation>
    <scope>NUCLEOTIDE SEQUENCE [LARGE SCALE GENOMIC DNA]</scope>
    <source>
        <strain evidence="8">ULC066bin1</strain>
    </source>
</reference>
<evidence type="ECO:0000313" key="9">
    <source>
        <dbReference type="Proteomes" id="UP000249467"/>
    </source>
</evidence>
<feature type="domain" description="HAMP" evidence="7">
    <location>
        <begin position="212"/>
        <end position="257"/>
    </location>
</feature>
<dbReference type="GO" id="GO:0004888">
    <property type="term" value="F:transmembrane signaling receptor activity"/>
    <property type="evidence" value="ECO:0007669"/>
    <property type="project" value="InterPro"/>
</dbReference>
<protein>
    <submittedName>
        <fullName evidence="8">Methyl-accepting chemotaxis protein</fullName>
    </submittedName>
</protein>
<evidence type="ECO:0000256" key="5">
    <source>
        <dbReference type="SAM" id="Phobius"/>
    </source>
</evidence>
<evidence type="ECO:0000256" key="3">
    <source>
        <dbReference type="PROSITE-ProRule" id="PRU00284"/>
    </source>
</evidence>
<feature type="domain" description="Methyl-accepting transducer" evidence="6">
    <location>
        <begin position="262"/>
        <end position="498"/>
    </location>
</feature>
<reference evidence="8 9" key="1">
    <citation type="submission" date="2018-04" db="EMBL/GenBank/DDBJ databases">
        <authorList>
            <person name="Go L.Y."/>
            <person name="Mitchell J.A."/>
        </authorList>
    </citation>
    <scope>NUCLEOTIDE SEQUENCE [LARGE SCALE GENOMIC DNA]</scope>
    <source>
        <strain evidence="8">ULC066bin1</strain>
    </source>
</reference>